<keyword evidence="1" id="KW-0433">Leucine-rich repeat</keyword>
<name>A0A430FPG6_9BIFI</name>
<dbReference type="InterPro" id="IPR001611">
    <property type="entry name" value="Leu-rich_rpt"/>
</dbReference>
<dbReference type="PANTHER" id="PTHR47566:SF1">
    <property type="entry name" value="PROTEIN NUD1"/>
    <property type="match status" value="1"/>
</dbReference>
<evidence type="ECO:0000313" key="4">
    <source>
        <dbReference type="EMBL" id="RSX54723.1"/>
    </source>
</evidence>
<gene>
    <name evidence="4" type="ORF">D2E26_0777</name>
</gene>
<evidence type="ECO:0000313" key="5">
    <source>
        <dbReference type="Proteomes" id="UP000287609"/>
    </source>
</evidence>
<dbReference type="Gene3D" id="3.80.10.10">
    <property type="entry name" value="Ribonuclease Inhibitor"/>
    <property type="match status" value="1"/>
</dbReference>
<feature type="signal peptide" evidence="3">
    <location>
        <begin position="1"/>
        <end position="35"/>
    </location>
</feature>
<keyword evidence="2" id="KW-0677">Repeat</keyword>
<dbReference type="PANTHER" id="PTHR47566">
    <property type="match status" value="1"/>
</dbReference>
<dbReference type="EMBL" id="QXGM01000002">
    <property type="protein sequence ID" value="RSX54723.1"/>
    <property type="molecule type" value="Genomic_DNA"/>
</dbReference>
<dbReference type="SUPFAM" id="SSF52058">
    <property type="entry name" value="L domain-like"/>
    <property type="match status" value="1"/>
</dbReference>
<comment type="caution">
    <text evidence="4">The sequence shown here is derived from an EMBL/GenBank/DDBJ whole genome shotgun (WGS) entry which is preliminary data.</text>
</comment>
<accession>A0A430FPG6</accession>
<dbReference type="InterPro" id="IPR032675">
    <property type="entry name" value="LRR_dom_sf"/>
</dbReference>
<proteinExistence type="predicted"/>
<keyword evidence="3" id="KW-0732">Signal</keyword>
<feature type="chain" id="PRO_5039677137" evidence="3">
    <location>
        <begin position="36"/>
        <end position="401"/>
    </location>
</feature>
<keyword evidence="5" id="KW-1185">Reference proteome</keyword>
<dbReference type="AlphaFoldDB" id="A0A430FPG6"/>
<sequence length="401" mass="45115">MNLLKKTWKNKLVACSAALVTLLAPFAAGSAVANAYDGDIPINKETFPCDAFQEYVKAKWDTDKNGILSVHERMTVGMIHFNLWTNEPEELTSFKGIEYAPNIGMIIARNGSLVSLDISKNPNLHTLDVTNNQIDALDISHNPNLREIHIGHNNVKQLDVKNHKYLEKLNAGDNELSSIDVTQNAELDTLDVARNHIASVDVTNNKKLWSLDVSGNGLSDVDVQQNKELGRLYASDNNLTSLDLSQNEELLALQVSNNQLPNIDLSNNQKIDQFDVSHNRLNYVRLTHERDMRGDIPYLFNVEVHDNPLLGADIEGRLIGFDTRAQDEQQQTYVTKERSLDLLQINKYLTTKKITKIEGGTIKNGVIVPNTYPGTVKYDYYAGHLDSDWGVTWKTTVRFEK</sequence>
<evidence type="ECO:0000256" key="3">
    <source>
        <dbReference type="SAM" id="SignalP"/>
    </source>
</evidence>
<dbReference type="InterPro" id="IPR052574">
    <property type="entry name" value="CDIRP"/>
</dbReference>
<reference evidence="4 5" key="1">
    <citation type="submission" date="2018-09" db="EMBL/GenBank/DDBJ databases">
        <title>Characterization of the phylogenetic diversity of five novel species belonging to the genus Bifidobacterium.</title>
        <authorList>
            <person name="Lugli G.A."/>
            <person name="Duranti S."/>
            <person name="Milani C."/>
        </authorList>
    </citation>
    <scope>NUCLEOTIDE SEQUENCE [LARGE SCALE GENOMIC DNA]</scope>
    <source>
        <strain evidence="4 5">2036B</strain>
    </source>
</reference>
<dbReference type="Proteomes" id="UP000287609">
    <property type="component" value="Unassembled WGS sequence"/>
</dbReference>
<evidence type="ECO:0000256" key="2">
    <source>
        <dbReference type="ARBA" id="ARBA00022737"/>
    </source>
</evidence>
<evidence type="ECO:0000256" key="1">
    <source>
        <dbReference type="ARBA" id="ARBA00022614"/>
    </source>
</evidence>
<dbReference type="Pfam" id="PF13516">
    <property type="entry name" value="LRR_6"/>
    <property type="match status" value="2"/>
</dbReference>
<dbReference type="GO" id="GO:0035591">
    <property type="term" value="F:signaling adaptor activity"/>
    <property type="evidence" value="ECO:0007669"/>
    <property type="project" value="TreeGrafter"/>
</dbReference>
<protein>
    <submittedName>
        <fullName evidence="4">Penicillin-binding protein</fullName>
    </submittedName>
</protein>
<organism evidence="4 5">
    <name type="scientific">Bifidobacterium dolichotidis</name>
    <dbReference type="NCBI Taxonomy" id="2306976"/>
    <lineage>
        <taxon>Bacteria</taxon>
        <taxon>Bacillati</taxon>
        <taxon>Actinomycetota</taxon>
        <taxon>Actinomycetes</taxon>
        <taxon>Bifidobacteriales</taxon>
        <taxon>Bifidobacteriaceae</taxon>
        <taxon>Bifidobacterium</taxon>
    </lineage>
</organism>